<dbReference type="AlphaFoldDB" id="A0A5J5A2H9"/>
<evidence type="ECO:0000313" key="4">
    <source>
        <dbReference type="Proteomes" id="UP000325577"/>
    </source>
</evidence>
<dbReference type="Gene3D" id="3.40.50.1580">
    <property type="entry name" value="Nucleoside phosphorylase domain"/>
    <property type="match status" value="1"/>
</dbReference>
<dbReference type="EMBL" id="CM018046">
    <property type="protein sequence ID" value="KAA8525275.1"/>
    <property type="molecule type" value="Genomic_DNA"/>
</dbReference>
<feature type="chain" id="PRO_5023896850" description="Nucleoside phosphorylase domain-containing protein" evidence="1">
    <location>
        <begin position="25"/>
        <end position="244"/>
    </location>
</feature>
<dbReference type="SUPFAM" id="SSF53167">
    <property type="entry name" value="Purine and uridine phosphorylases"/>
    <property type="match status" value="1"/>
</dbReference>
<evidence type="ECO:0000313" key="3">
    <source>
        <dbReference type="EMBL" id="KAA8525275.1"/>
    </source>
</evidence>
<evidence type="ECO:0000259" key="2">
    <source>
        <dbReference type="Pfam" id="PF01048"/>
    </source>
</evidence>
<feature type="domain" description="Nucleoside phosphorylase" evidence="2">
    <location>
        <begin position="77"/>
        <end position="148"/>
    </location>
</feature>
<feature type="signal peptide" evidence="1">
    <location>
        <begin position="1"/>
        <end position="24"/>
    </location>
</feature>
<sequence length="244" mass="27162">MKAFKLLVIFLYALMVLYPQEANGTRELQGKTRKLVGQANSNGPYRGLVIPNLFEMNPLLESPKFKPSNLTIDFSGITTQLLLSLFKIKGVVHYGIAGNANPSLNIGDVAITQYWSHTALCNWQTYGDGPETSPEVNGDYTRRYGYMKFADYTTNATKCSSHDNLLNNVWYQPEEVFPIDGTPEERQHAFWFLLIPISLQFPKSYRALSDLAGGGSAQSNEASTFTSLAANNSVTVVVEFNKKL</sequence>
<dbReference type="Proteomes" id="UP000325577">
    <property type="component" value="Linkage Group LG3"/>
</dbReference>
<keyword evidence="1" id="KW-0732">Signal</keyword>
<accession>A0A5J5A2H9</accession>
<dbReference type="InterPro" id="IPR035994">
    <property type="entry name" value="Nucleoside_phosphorylase_sf"/>
</dbReference>
<dbReference type="GO" id="GO:0009116">
    <property type="term" value="P:nucleoside metabolic process"/>
    <property type="evidence" value="ECO:0007669"/>
    <property type="project" value="InterPro"/>
</dbReference>
<dbReference type="InterPro" id="IPR000845">
    <property type="entry name" value="Nucleoside_phosphorylase_d"/>
</dbReference>
<dbReference type="Pfam" id="PF01048">
    <property type="entry name" value="PNP_UDP_1"/>
    <property type="match status" value="1"/>
</dbReference>
<dbReference type="OrthoDB" id="1891335at2759"/>
<reference evidence="3 4" key="1">
    <citation type="submission" date="2019-09" db="EMBL/GenBank/DDBJ databases">
        <title>A chromosome-level genome assembly of the Chinese tupelo Nyssa sinensis.</title>
        <authorList>
            <person name="Yang X."/>
            <person name="Kang M."/>
            <person name="Yang Y."/>
            <person name="Xiong H."/>
            <person name="Wang M."/>
            <person name="Zhang Z."/>
            <person name="Wang Z."/>
            <person name="Wu H."/>
            <person name="Ma T."/>
            <person name="Liu J."/>
            <person name="Xi Z."/>
        </authorList>
    </citation>
    <scope>NUCLEOTIDE SEQUENCE [LARGE SCALE GENOMIC DNA]</scope>
    <source>
        <strain evidence="3">J267</strain>
        <tissue evidence="3">Leaf</tissue>
    </source>
</reference>
<organism evidence="3 4">
    <name type="scientific">Nyssa sinensis</name>
    <dbReference type="NCBI Taxonomy" id="561372"/>
    <lineage>
        <taxon>Eukaryota</taxon>
        <taxon>Viridiplantae</taxon>
        <taxon>Streptophyta</taxon>
        <taxon>Embryophyta</taxon>
        <taxon>Tracheophyta</taxon>
        <taxon>Spermatophyta</taxon>
        <taxon>Magnoliopsida</taxon>
        <taxon>eudicotyledons</taxon>
        <taxon>Gunneridae</taxon>
        <taxon>Pentapetalae</taxon>
        <taxon>asterids</taxon>
        <taxon>Cornales</taxon>
        <taxon>Nyssaceae</taxon>
        <taxon>Nyssa</taxon>
    </lineage>
</organism>
<name>A0A5J5A2H9_9ASTE</name>
<protein>
    <recommendedName>
        <fullName evidence="2">Nucleoside phosphorylase domain-containing protein</fullName>
    </recommendedName>
</protein>
<dbReference type="PANTHER" id="PTHR21234:SF19">
    <property type="entry name" value="BARK STORAGE PROTEIN B-LIKE"/>
    <property type="match status" value="1"/>
</dbReference>
<keyword evidence="4" id="KW-1185">Reference proteome</keyword>
<gene>
    <name evidence="3" type="ORF">F0562_007130</name>
</gene>
<dbReference type="PANTHER" id="PTHR21234">
    <property type="entry name" value="PURINE NUCLEOSIDE PHOSPHORYLASE"/>
    <property type="match status" value="1"/>
</dbReference>
<dbReference type="GO" id="GO:0003824">
    <property type="term" value="F:catalytic activity"/>
    <property type="evidence" value="ECO:0007669"/>
    <property type="project" value="InterPro"/>
</dbReference>
<proteinExistence type="predicted"/>
<evidence type="ECO:0000256" key="1">
    <source>
        <dbReference type="SAM" id="SignalP"/>
    </source>
</evidence>